<keyword evidence="4" id="KW-1185">Reference proteome</keyword>
<evidence type="ECO:0000313" key="4">
    <source>
        <dbReference type="Proteomes" id="UP000783863"/>
    </source>
</evidence>
<dbReference type="EMBL" id="RKLQ01000001">
    <property type="protein sequence ID" value="MBX0302327.1"/>
    <property type="molecule type" value="Genomic_DNA"/>
</dbReference>
<accession>A0A8J7YB70</accession>
<feature type="region of interest" description="Disordered" evidence="1">
    <location>
        <begin position="1"/>
        <end position="21"/>
    </location>
</feature>
<feature type="domain" description="DUF7344" evidence="2">
    <location>
        <begin position="27"/>
        <end position="103"/>
    </location>
</feature>
<dbReference type="RefSeq" id="WP_220586567.1">
    <property type="nucleotide sequence ID" value="NZ_RKLQ01000001.1"/>
</dbReference>
<evidence type="ECO:0000259" key="2">
    <source>
        <dbReference type="Pfam" id="PF24035"/>
    </source>
</evidence>
<name>A0A8J7YB70_9EURY</name>
<comment type="caution">
    <text evidence="3">The sequence shown here is derived from an EMBL/GenBank/DDBJ whole genome shotgun (WGS) entry which is preliminary data.</text>
</comment>
<dbReference type="InterPro" id="IPR055768">
    <property type="entry name" value="DUF7344"/>
</dbReference>
<protein>
    <recommendedName>
        <fullName evidence="2">DUF7344 domain-containing protein</fullName>
    </recommendedName>
</protein>
<organism evidence="3 4">
    <name type="scientific">Haloarcula salinisoli</name>
    <dbReference type="NCBI Taxonomy" id="2487746"/>
    <lineage>
        <taxon>Archaea</taxon>
        <taxon>Methanobacteriati</taxon>
        <taxon>Methanobacteriota</taxon>
        <taxon>Stenosarchaea group</taxon>
        <taxon>Halobacteria</taxon>
        <taxon>Halobacteriales</taxon>
        <taxon>Haloarculaceae</taxon>
        <taxon>Haloarcula</taxon>
    </lineage>
</organism>
<dbReference type="Pfam" id="PF24035">
    <property type="entry name" value="DUF7344"/>
    <property type="match status" value="1"/>
</dbReference>
<dbReference type="AlphaFoldDB" id="A0A8J7YB70"/>
<evidence type="ECO:0000256" key="1">
    <source>
        <dbReference type="SAM" id="MobiDB-lite"/>
    </source>
</evidence>
<evidence type="ECO:0000313" key="3">
    <source>
        <dbReference type="EMBL" id="MBX0302327.1"/>
    </source>
</evidence>
<reference evidence="3" key="1">
    <citation type="submission" date="2021-06" db="EMBL/GenBank/DDBJ databases">
        <title>Halomicroarcula sp. F24A a new haloarchaeum isolated from saline soil.</title>
        <authorList>
            <person name="Duran-Viseras A."/>
            <person name="Sanchez-Porro C."/>
            <person name="Ventosa A."/>
        </authorList>
    </citation>
    <scope>NUCLEOTIDE SEQUENCE</scope>
    <source>
        <strain evidence="3">F24A</strain>
    </source>
</reference>
<dbReference type="Proteomes" id="UP000783863">
    <property type="component" value="Unassembled WGS sequence"/>
</dbReference>
<sequence>MTNDRSTMELEAAVGQGNESVSPAVAEVLSEPYNRYVLRYLHEHPTARVEELVDVVFGAEVAESDSVATPANREPVCFSLRNTVLPELDERDYVDFDPDEQTVARADVPEDAFTAMGIDE</sequence>
<gene>
    <name evidence="3" type="ORF">EGD98_01445</name>
</gene>
<proteinExistence type="predicted"/>